<organism evidence="3 4">
    <name type="scientific">Fictibacillus phosphorivorans</name>
    <dbReference type="NCBI Taxonomy" id="1221500"/>
    <lineage>
        <taxon>Bacteria</taxon>
        <taxon>Bacillati</taxon>
        <taxon>Bacillota</taxon>
        <taxon>Bacilli</taxon>
        <taxon>Bacillales</taxon>
        <taxon>Fictibacillaceae</taxon>
        <taxon>Fictibacillus</taxon>
    </lineage>
</organism>
<feature type="signal peptide" evidence="1">
    <location>
        <begin position="1"/>
        <end position="23"/>
    </location>
</feature>
<dbReference type="STRING" id="1221500.ABE65_018305"/>
<sequence length="381" mass="44117">MKKLMFSIFIACLLFVFPFTAKAASLSATEKQVKVAAEVSSVLHQKYTKNLDFSTLITTPYNKARYEVAKAKRMVDSLPNTDRKKQLLTQVAGYQKVVQNGNAYNNAVRTYPILLDYKTKHLDHYLSDEPFYKWRSYNYFNYKLSLLQPNYDKVYGKDIQQAFKERYLIPIKKSRDEVYYIISADTHLDRAEASISKNTEEAQRRLDLATACINKIEAPKRKALLEERTHLLQELLDDKVSGINDTFYVTKNSNNKMKVTFNHEGEIRLWIADAEKYPTYESLKSAVGTEVYGHYSSNDWGNTLSAFTWTYRDWSGAYQMNIVHGYWDSYLDPINESNEKIIPVGKKIRIVLEVVQSDGEIIVREEVVPMTEELYGKSLVN</sequence>
<dbReference type="KEGG" id="fpn:ABE65_018305"/>
<evidence type="ECO:0000256" key="1">
    <source>
        <dbReference type="SAM" id="SignalP"/>
    </source>
</evidence>
<dbReference type="EMBL" id="CP015378">
    <property type="protein sequence ID" value="ANC78643.1"/>
    <property type="molecule type" value="Genomic_DNA"/>
</dbReference>
<proteinExistence type="predicted"/>
<feature type="chain" id="PRO_5007816619" description="SbsC C-terminal domain-containing protein" evidence="1">
    <location>
        <begin position="24"/>
        <end position="381"/>
    </location>
</feature>
<feature type="domain" description="SbsC C-terminal" evidence="2">
    <location>
        <begin position="47"/>
        <end position="170"/>
    </location>
</feature>
<reference evidence="3 4" key="1">
    <citation type="submission" date="2016-04" db="EMBL/GenBank/DDBJ databases">
        <title>Complete genome sequence of Fictibacillus phosphorivorans G25-29, a strain toxic to nematodes.</title>
        <authorList>
            <person name="Zheng Z."/>
        </authorList>
    </citation>
    <scope>NUCLEOTIDE SEQUENCE [LARGE SCALE GENOMIC DNA]</scope>
    <source>
        <strain evidence="3 4">G25-29</strain>
    </source>
</reference>
<dbReference type="InterPro" id="IPR041378">
    <property type="entry name" value="S-layer_SbsC_C"/>
</dbReference>
<keyword evidence="4" id="KW-1185">Reference proteome</keyword>
<evidence type="ECO:0000259" key="2">
    <source>
        <dbReference type="Pfam" id="PF18058"/>
    </source>
</evidence>
<dbReference type="Pfam" id="PF18058">
    <property type="entry name" value="SbsC_C"/>
    <property type="match status" value="1"/>
</dbReference>
<keyword evidence="1" id="KW-0732">Signal</keyword>
<evidence type="ECO:0000313" key="3">
    <source>
        <dbReference type="EMBL" id="ANC78643.1"/>
    </source>
</evidence>
<accession>A0A160IQB1</accession>
<gene>
    <name evidence="3" type="ORF">ABE65_018305</name>
</gene>
<dbReference type="AlphaFoldDB" id="A0A160IQB1"/>
<evidence type="ECO:0000313" key="4">
    <source>
        <dbReference type="Proteomes" id="UP000076623"/>
    </source>
</evidence>
<name>A0A160IQB1_9BACL</name>
<dbReference type="Proteomes" id="UP000076623">
    <property type="component" value="Chromosome"/>
</dbReference>
<protein>
    <recommendedName>
        <fullName evidence="2">SbsC C-terminal domain-containing protein</fullName>
    </recommendedName>
</protein>
<dbReference type="RefSeq" id="WP_066398132.1">
    <property type="nucleotide sequence ID" value="NZ_CP015378.1"/>
</dbReference>